<dbReference type="RefSeq" id="WP_181363695.1">
    <property type="nucleotide sequence ID" value="NZ_OMOI01000001.1"/>
</dbReference>
<dbReference type="SMART" id="SM00347">
    <property type="entry name" value="HTH_MARR"/>
    <property type="match status" value="1"/>
</dbReference>
<dbReference type="PRINTS" id="PR00598">
    <property type="entry name" value="HTHMARR"/>
</dbReference>
<evidence type="ECO:0000256" key="3">
    <source>
        <dbReference type="ARBA" id="ARBA00023163"/>
    </source>
</evidence>
<dbReference type="Pfam" id="PF12802">
    <property type="entry name" value="MarR_2"/>
    <property type="match status" value="1"/>
</dbReference>
<keyword evidence="2" id="KW-0238">DNA-binding</keyword>
<feature type="domain" description="HTH marR-type" evidence="4">
    <location>
        <begin position="20"/>
        <end position="152"/>
    </location>
</feature>
<organism evidence="5 6">
    <name type="scientific">Aliiroseovarius pelagivivens</name>
    <dbReference type="NCBI Taxonomy" id="1639690"/>
    <lineage>
        <taxon>Bacteria</taxon>
        <taxon>Pseudomonadati</taxon>
        <taxon>Pseudomonadota</taxon>
        <taxon>Alphaproteobacteria</taxon>
        <taxon>Rhodobacterales</taxon>
        <taxon>Paracoccaceae</taxon>
        <taxon>Aliiroseovarius</taxon>
    </lineage>
</organism>
<keyword evidence="6" id="KW-1185">Reference proteome</keyword>
<dbReference type="InterPro" id="IPR036388">
    <property type="entry name" value="WH-like_DNA-bd_sf"/>
</dbReference>
<evidence type="ECO:0000256" key="2">
    <source>
        <dbReference type="ARBA" id="ARBA00023125"/>
    </source>
</evidence>
<accession>A0A2R8AJF8</accession>
<dbReference type="PROSITE" id="PS01117">
    <property type="entry name" value="HTH_MARR_1"/>
    <property type="match status" value="1"/>
</dbReference>
<keyword evidence="3" id="KW-0804">Transcription</keyword>
<dbReference type="InterPro" id="IPR023187">
    <property type="entry name" value="Tscrpt_reg_MarR-type_CS"/>
</dbReference>
<dbReference type="SUPFAM" id="SSF46785">
    <property type="entry name" value="Winged helix' DNA-binding domain"/>
    <property type="match status" value="1"/>
</dbReference>
<evidence type="ECO:0000313" key="5">
    <source>
        <dbReference type="EMBL" id="SPF76178.1"/>
    </source>
</evidence>
<dbReference type="AlphaFoldDB" id="A0A2R8AJF8"/>
<dbReference type="InterPro" id="IPR000835">
    <property type="entry name" value="HTH_MarR-typ"/>
</dbReference>
<dbReference type="PANTHER" id="PTHR42756">
    <property type="entry name" value="TRANSCRIPTIONAL REGULATOR, MARR"/>
    <property type="match status" value="1"/>
</dbReference>
<dbReference type="Proteomes" id="UP000244911">
    <property type="component" value="Unassembled WGS sequence"/>
</dbReference>
<evidence type="ECO:0000256" key="1">
    <source>
        <dbReference type="ARBA" id="ARBA00023015"/>
    </source>
</evidence>
<dbReference type="EMBL" id="OMOI01000001">
    <property type="protein sequence ID" value="SPF76178.1"/>
    <property type="molecule type" value="Genomic_DNA"/>
</dbReference>
<reference evidence="5 6" key="1">
    <citation type="submission" date="2018-03" db="EMBL/GenBank/DDBJ databases">
        <authorList>
            <person name="Keele B.F."/>
        </authorList>
    </citation>
    <scope>NUCLEOTIDE SEQUENCE [LARGE SCALE GENOMIC DNA]</scope>
    <source>
        <strain evidence="5 6">CECT 8811</strain>
    </source>
</reference>
<dbReference type="GO" id="GO:0003700">
    <property type="term" value="F:DNA-binding transcription factor activity"/>
    <property type="evidence" value="ECO:0007669"/>
    <property type="project" value="InterPro"/>
</dbReference>
<evidence type="ECO:0000313" key="6">
    <source>
        <dbReference type="Proteomes" id="UP000244911"/>
    </source>
</evidence>
<name>A0A2R8AJF8_9RHOB</name>
<keyword evidence="1" id="KW-0805">Transcription regulation</keyword>
<dbReference type="InterPro" id="IPR036390">
    <property type="entry name" value="WH_DNA-bd_sf"/>
</dbReference>
<dbReference type="Gene3D" id="1.10.10.10">
    <property type="entry name" value="Winged helix-like DNA-binding domain superfamily/Winged helix DNA-binding domain"/>
    <property type="match status" value="1"/>
</dbReference>
<gene>
    <name evidence="5" type="ORF">ALP8811_01179</name>
</gene>
<dbReference type="PANTHER" id="PTHR42756:SF1">
    <property type="entry name" value="TRANSCRIPTIONAL REPRESSOR OF EMRAB OPERON"/>
    <property type="match status" value="1"/>
</dbReference>
<evidence type="ECO:0000259" key="4">
    <source>
        <dbReference type="PROSITE" id="PS50995"/>
    </source>
</evidence>
<proteinExistence type="predicted"/>
<sequence length="159" mass="17756">MNKPDSVLSDLRDQAHMTRTSSAGWMLQRLACMTDTQMQARLKAHGLKMDHFIVLMALTEKEGASQTEIGEGLRIAGYTVSRALDALEKRELVERKQDEQSRRTHRVFLTDEGQALMPVIFGIIGEQNKALLGQLSPDDQREFLRLLTLLTNAAGSDCG</sequence>
<dbReference type="PROSITE" id="PS50995">
    <property type="entry name" value="HTH_MARR_2"/>
    <property type="match status" value="1"/>
</dbReference>
<protein>
    <submittedName>
        <fullName evidence="5">Putative HTH-type transcriptional regulator</fullName>
    </submittedName>
</protein>
<dbReference type="GO" id="GO:0003677">
    <property type="term" value="F:DNA binding"/>
    <property type="evidence" value="ECO:0007669"/>
    <property type="project" value="UniProtKB-KW"/>
</dbReference>